<comment type="caution">
    <text evidence="3">The sequence shown here is derived from an EMBL/GenBank/DDBJ whole genome shotgun (WGS) entry which is preliminary data.</text>
</comment>
<dbReference type="Proteomes" id="UP001501243">
    <property type="component" value="Unassembled WGS sequence"/>
</dbReference>
<feature type="region of interest" description="Disordered" evidence="1">
    <location>
        <begin position="91"/>
        <end position="123"/>
    </location>
</feature>
<evidence type="ECO:0000313" key="4">
    <source>
        <dbReference type="Proteomes" id="UP001501243"/>
    </source>
</evidence>
<dbReference type="RefSeq" id="WP_208130902.1">
    <property type="nucleotide sequence ID" value="NZ_BAABGQ010000008.1"/>
</dbReference>
<feature type="signal peptide" evidence="2">
    <location>
        <begin position="1"/>
        <end position="19"/>
    </location>
</feature>
<name>A0ABP8QP59_9BACT</name>
<dbReference type="Gene3D" id="2.60.40.1120">
    <property type="entry name" value="Carboxypeptidase-like, regulatory domain"/>
    <property type="match status" value="1"/>
</dbReference>
<dbReference type="SUPFAM" id="SSF49464">
    <property type="entry name" value="Carboxypeptidase regulatory domain-like"/>
    <property type="match status" value="1"/>
</dbReference>
<protein>
    <recommendedName>
        <fullName evidence="5">Carboxypeptidase-like regulatory domain-containing protein</fullName>
    </recommendedName>
</protein>
<dbReference type="InterPro" id="IPR008969">
    <property type="entry name" value="CarboxyPept-like_regulatory"/>
</dbReference>
<feature type="chain" id="PRO_5045589586" description="Carboxypeptidase-like regulatory domain-containing protein" evidence="2">
    <location>
        <begin position="20"/>
        <end position="197"/>
    </location>
</feature>
<evidence type="ECO:0000256" key="2">
    <source>
        <dbReference type="SAM" id="SignalP"/>
    </source>
</evidence>
<evidence type="ECO:0008006" key="5">
    <source>
        <dbReference type="Google" id="ProtNLM"/>
    </source>
</evidence>
<dbReference type="EMBL" id="BAABGQ010000008">
    <property type="protein sequence ID" value="GAA4505887.1"/>
    <property type="molecule type" value="Genomic_DNA"/>
</dbReference>
<evidence type="ECO:0000313" key="3">
    <source>
        <dbReference type="EMBL" id="GAA4505887.1"/>
    </source>
</evidence>
<feature type="region of interest" description="Disordered" evidence="1">
    <location>
        <begin position="138"/>
        <end position="197"/>
    </location>
</feature>
<reference evidence="4" key="1">
    <citation type="journal article" date="2019" name="Int. J. Syst. Evol. Microbiol.">
        <title>The Global Catalogue of Microorganisms (GCM) 10K type strain sequencing project: providing services to taxonomists for standard genome sequencing and annotation.</title>
        <authorList>
            <consortium name="The Broad Institute Genomics Platform"/>
            <consortium name="The Broad Institute Genome Sequencing Center for Infectious Disease"/>
            <person name="Wu L."/>
            <person name="Ma J."/>
        </authorList>
    </citation>
    <scope>NUCLEOTIDE SEQUENCE [LARGE SCALE GENOMIC DNA]</scope>
    <source>
        <strain evidence="4">JCM 17841</strain>
    </source>
</reference>
<keyword evidence="4" id="KW-1185">Reference proteome</keyword>
<feature type="compositionally biased region" description="Pro residues" evidence="1">
    <location>
        <begin position="97"/>
        <end position="109"/>
    </location>
</feature>
<accession>A0ABP8QP59</accession>
<dbReference type="Pfam" id="PF13715">
    <property type="entry name" value="CarbopepD_reg_2"/>
    <property type="match status" value="1"/>
</dbReference>
<keyword evidence="2" id="KW-0732">Signal</keyword>
<sequence length="197" mass="19464">MNSLLSVRGWLVLAAPLLAAGLASCSHTPEATAETAAPVAAPAPVAVPVAAPTPVAAEAPKAAPAKVLPKPKLLKPAPAAPASATPAPVVAEAAPAAPAPEPVAAPTPAAPTTHTQAGRVLDESGRPLVGATVLLRGSTKGTSTDANGNYTLEVPSGENTFSVGYGGYQDETATSRDGQPLNVTLLPSPGSKSKKRR</sequence>
<organism evidence="3 4">
    <name type="scientific">Hymenobacter ginsengisoli</name>
    <dbReference type="NCBI Taxonomy" id="1051626"/>
    <lineage>
        <taxon>Bacteria</taxon>
        <taxon>Pseudomonadati</taxon>
        <taxon>Bacteroidota</taxon>
        <taxon>Cytophagia</taxon>
        <taxon>Cytophagales</taxon>
        <taxon>Hymenobacteraceae</taxon>
        <taxon>Hymenobacter</taxon>
    </lineage>
</organism>
<feature type="compositionally biased region" description="Polar residues" evidence="1">
    <location>
        <begin position="139"/>
        <end position="150"/>
    </location>
</feature>
<evidence type="ECO:0000256" key="1">
    <source>
        <dbReference type="SAM" id="MobiDB-lite"/>
    </source>
</evidence>
<proteinExistence type="predicted"/>
<gene>
    <name evidence="3" type="ORF">GCM10023172_34390</name>
</gene>